<dbReference type="Gene3D" id="3.10.350.10">
    <property type="entry name" value="LysM domain"/>
    <property type="match status" value="1"/>
</dbReference>
<dbReference type="InterPro" id="IPR036779">
    <property type="entry name" value="LysM_dom_sf"/>
</dbReference>
<gene>
    <name evidence="4" type="ORF">SAMN05661086_03546</name>
</gene>
<accession>A0A1I6LSM2</accession>
<dbReference type="AlphaFoldDB" id="A0A1I6LSM2"/>
<dbReference type="PANTHER" id="PTHR34700">
    <property type="entry name" value="POTASSIUM BINDING PROTEIN KBP"/>
    <property type="match status" value="1"/>
</dbReference>
<feature type="compositionally biased region" description="Basic and acidic residues" evidence="1">
    <location>
        <begin position="328"/>
        <end position="344"/>
    </location>
</feature>
<keyword evidence="2" id="KW-1133">Transmembrane helix</keyword>
<proteinExistence type="predicted"/>
<feature type="region of interest" description="Disordered" evidence="1">
    <location>
        <begin position="307"/>
        <end position="370"/>
    </location>
</feature>
<dbReference type="EMBL" id="FOYZ01000020">
    <property type="protein sequence ID" value="SFS06487.1"/>
    <property type="molecule type" value="Genomic_DNA"/>
</dbReference>
<keyword evidence="2" id="KW-0472">Membrane</keyword>
<dbReference type="RefSeq" id="WP_092563968.1">
    <property type="nucleotide sequence ID" value="NZ_FOYZ01000020.1"/>
</dbReference>
<sequence>MNGNENSSETHGGTSAVPFKIPKNVRQIGQVNDREKIYVEDYVMTYVKQVGAKKSVKSAMLAFLGQYTMLDNCECMFISGAVEIENVEYEEKAIFTNETWTSIYEDIKEYFSDVEILGWCYIKAGLSLTVDDGIIKFHKDNFPGKSKILFLYDSLEREDAFYLCEGEKLKRQNGYYIYYEKNIEMQNYLISKRKGKSEESTYEDKVAQDIRRVISSKKTSSKGISVPVTIMYGTGVLITAVVLVFTASTINSNDRMKGMEQTLNVISRTIVKNVSETPDATAMVTASPVITEEQGLSVTTIPGEITTIKGEEVIEEESSKDESEDVTASEKTKTDEVTEKESSKTEQPNTGEDNEGISKKTKKASAETETSAEGNIYIVQEGDTLASISIQLYHDVGYTKKIMEKNGIENQDMIFAGQKLVLPD</sequence>
<dbReference type="PANTHER" id="PTHR34700:SF4">
    <property type="entry name" value="PHAGE-LIKE ELEMENT PBSX PROTEIN XKDP"/>
    <property type="match status" value="1"/>
</dbReference>
<name>A0A1I6LSM2_9FIRM</name>
<dbReference type="SUPFAM" id="SSF54106">
    <property type="entry name" value="LysM domain"/>
    <property type="match status" value="1"/>
</dbReference>
<dbReference type="PROSITE" id="PS51782">
    <property type="entry name" value="LYSM"/>
    <property type="match status" value="1"/>
</dbReference>
<evidence type="ECO:0000256" key="2">
    <source>
        <dbReference type="SAM" id="Phobius"/>
    </source>
</evidence>
<dbReference type="Pfam" id="PF01476">
    <property type="entry name" value="LysM"/>
    <property type="match status" value="1"/>
</dbReference>
<dbReference type="InterPro" id="IPR052196">
    <property type="entry name" value="Bact_Kbp"/>
</dbReference>
<protein>
    <submittedName>
        <fullName evidence="4">LysM domain-containing protein</fullName>
    </submittedName>
</protein>
<organism evidence="4 5">
    <name type="scientific">Anaeromicropila populeti</name>
    <dbReference type="NCBI Taxonomy" id="37658"/>
    <lineage>
        <taxon>Bacteria</taxon>
        <taxon>Bacillati</taxon>
        <taxon>Bacillota</taxon>
        <taxon>Clostridia</taxon>
        <taxon>Lachnospirales</taxon>
        <taxon>Lachnospiraceae</taxon>
        <taxon>Anaeromicropila</taxon>
    </lineage>
</organism>
<evidence type="ECO:0000313" key="5">
    <source>
        <dbReference type="Proteomes" id="UP000199659"/>
    </source>
</evidence>
<feature type="compositionally biased region" description="Acidic residues" evidence="1">
    <location>
        <begin position="313"/>
        <end position="327"/>
    </location>
</feature>
<evidence type="ECO:0000256" key="1">
    <source>
        <dbReference type="SAM" id="MobiDB-lite"/>
    </source>
</evidence>
<keyword evidence="5" id="KW-1185">Reference proteome</keyword>
<evidence type="ECO:0000313" key="4">
    <source>
        <dbReference type="EMBL" id="SFS06487.1"/>
    </source>
</evidence>
<dbReference type="SMART" id="SM00257">
    <property type="entry name" value="LysM"/>
    <property type="match status" value="1"/>
</dbReference>
<feature type="domain" description="LysM" evidence="3">
    <location>
        <begin position="375"/>
        <end position="422"/>
    </location>
</feature>
<dbReference type="STRING" id="37658.SAMN05661086_03546"/>
<keyword evidence="2" id="KW-0812">Transmembrane</keyword>
<evidence type="ECO:0000259" key="3">
    <source>
        <dbReference type="PROSITE" id="PS51782"/>
    </source>
</evidence>
<dbReference type="Proteomes" id="UP000199659">
    <property type="component" value="Unassembled WGS sequence"/>
</dbReference>
<dbReference type="InterPro" id="IPR018392">
    <property type="entry name" value="LysM"/>
</dbReference>
<dbReference type="CDD" id="cd00118">
    <property type="entry name" value="LysM"/>
    <property type="match status" value="1"/>
</dbReference>
<feature type="transmembrane region" description="Helical" evidence="2">
    <location>
        <begin position="230"/>
        <end position="250"/>
    </location>
</feature>
<dbReference type="OrthoDB" id="3292458at2"/>
<reference evidence="4 5" key="1">
    <citation type="submission" date="2016-10" db="EMBL/GenBank/DDBJ databases">
        <authorList>
            <person name="de Groot N.N."/>
        </authorList>
    </citation>
    <scope>NUCLEOTIDE SEQUENCE [LARGE SCALE GENOMIC DNA]</scope>
    <source>
        <strain evidence="4 5">743A</strain>
    </source>
</reference>